<comment type="function">
    <text evidence="4">DNA-dependent RNA polymerase which catalyzes the transcription of DNA into RNA using the four ribonucleoside triphosphates as substrates.</text>
</comment>
<organism evidence="6 8">
    <name type="scientific">Camelina sativa</name>
    <name type="common">False flax</name>
    <name type="synonym">Myagrum sativum</name>
    <dbReference type="NCBI Taxonomy" id="90675"/>
    <lineage>
        <taxon>Eukaryota</taxon>
        <taxon>Viridiplantae</taxon>
        <taxon>Streptophyta</taxon>
        <taxon>Embryophyta</taxon>
        <taxon>Tracheophyta</taxon>
        <taxon>Spermatophyta</taxon>
        <taxon>Magnoliopsida</taxon>
        <taxon>eudicotyledons</taxon>
        <taxon>Gunneridae</taxon>
        <taxon>Pentapetalae</taxon>
        <taxon>rosids</taxon>
        <taxon>malvids</taxon>
        <taxon>Brassicales</taxon>
        <taxon>Brassicaceae</taxon>
        <taxon>Camelineae</taxon>
        <taxon>Camelina</taxon>
    </lineage>
</organism>
<sequence length="174" mass="19666">MFIKVKLPWDVLIPAEDMDTGLMLQRAIVVRLLDAFASKKATKDLGYFITPTILETVGEGKIKEQTGEAVFPVVFNGICFKMFKGEVLHGVVHKVHKLGVFLRSGPYETIYLSHLKMSGYEFIPGENSMFMDENMSRIEIGATVRFVVLDTEWREAERDFIALASIDEDNLGPF</sequence>
<name>A0ABM0W701_CAMSA</name>
<evidence type="ECO:0000313" key="6">
    <source>
        <dbReference type="Proteomes" id="UP000694864"/>
    </source>
</evidence>
<keyword evidence="6" id="KW-1185">Reference proteome</keyword>
<protein>
    <recommendedName>
        <fullName evidence="4">DNA-directed RNA polymerase subunit</fullName>
    </recommendedName>
</protein>
<dbReference type="InterPro" id="IPR036898">
    <property type="entry name" value="RNA_pol_Rpb7-like_N_sf"/>
</dbReference>
<keyword evidence="3 4" id="KW-0804">Transcription</keyword>
<dbReference type="PANTHER" id="PTHR12709:SF7">
    <property type="entry name" value="DNA-DIRECTED RNA POLYMERASE IV SUBUNIT 7"/>
    <property type="match status" value="1"/>
</dbReference>
<accession>A0ABM0W701</accession>
<dbReference type="RefSeq" id="XP_010466586.1">
    <property type="nucleotide sequence ID" value="XM_010468284.2"/>
</dbReference>
<dbReference type="Gene3D" id="2.40.50.140">
    <property type="entry name" value="Nucleic acid-binding proteins"/>
    <property type="match status" value="1"/>
</dbReference>
<dbReference type="Proteomes" id="UP000694864">
    <property type="component" value="Chromosome 15"/>
</dbReference>
<gene>
    <name evidence="7 8" type="primary">LOC104746762</name>
</gene>
<evidence type="ECO:0000256" key="3">
    <source>
        <dbReference type="ARBA" id="ARBA00023163"/>
    </source>
</evidence>
<keyword evidence="2 4" id="KW-0240">DNA-directed RNA polymerase</keyword>
<evidence type="ECO:0000313" key="8">
    <source>
        <dbReference type="RefSeq" id="XP_010466586.1"/>
    </source>
</evidence>
<dbReference type="RefSeq" id="XP_010466585.1">
    <property type="nucleotide sequence ID" value="XM_010468283.1"/>
</dbReference>
<dbReference type="InterPro" id="IPR012340">
    <property type="entry name" value="NA-bd_OB-fold"/>
</dbReference>
<comment type="subcellular location">
    <subcellularLocation>
        <location evidence="1 4">Nucleus</location>
    </subcellularLocation>
</comment>
<proteinExistence type="predicted"/>
<dbReference type="PROSITE" id="PS50126">
    <property type="entry name" value="S1"/>
    <property type="match status" value="1"/>
</dbReference>
<dbReference type="CDD" id="cd04329">
    <property type="entry name" value="RNAP_II_Rpb7_N"/>
    <property type="match status" value="1"/>
</dbReference>
<dbReference type="Gene3D" id="3.30.1490.120">
    <property type="entry name" value="RNA polymerase Rpb7-like, N-terminal domain"/>
    <property type="match status" value="1"/>
</dbReference>
<feature type="domain" description="S1 motif" evidence="5">
    <location>
        <begin position="85"/>
        <end position="166"/>
    </location>
</feature>
<dbReference type="InterPro" id="IPR045113">
    <property type="entry name" value="Rpb7-like"/>
</dbReference>
<evidence type="ECO:0000259" key="5">
    <source>
        <dbReference type="PROSITE" id="PS50126"/>
    </source>
</evidence>
<dbReference type="SUPFAM" id="SSF50249">
    <property type="entry name" value="Nucleic acid-binding proteins"/>
    <property type="match status" value="1"/>
</dbReference>
<dbReference type="GeneID" id="104746762"/>
<reference evidence="6" key="2">
    <citation type="journal article" date="2014" name="Nat. Commun.">
        <title>The emerging biofuel crop Camelina sativa retains a highly undifferentiated hexaploid genome structure.</title>
        <authorList>
            <person name="Kagale S."/>
            <person name="Koh C."/>
            <person name="Nixon J."/>
            <person name="Bollina V."/>
            <person name="Clarke W.E."/>
            <person name="Tuteja R."/>
            <person name="Spillane C."/>
            <person name="Robinson S.J."/>
            <person name="Links M.G."/>
            <person name="Clarke C."/>
            <person name="Higgins E.E."/>
            <person name="Huebert T."/>
            <person name="Sharpe A.G."/>
            <person name="Parkin I.A."/>
        </authorList>
    </citation>
    <scope>NUCLEOTIDE SEQUENCE [LARGE SCALE GENOMIC DNA]</scope>
    <source>
        <strain evidence="6">r\DH55</strain>
    </source>
</reference>
<reference evidence="7 8" key="3">
    <citation type="submission" date="2025-05" db="UniProtKB">
        <authorList>
            <consortium name="RefSeq"/>
        </authorList>
    </citation>
    <scope>IDENTIFICATION</scope>
    <source>
        <tissue evidence="7 8">Leaf</tissue>
    </source>
</reference>
<evidence type="ECO:0000256" key="4">
    <source>
        <dbReference type="RuleBase" id="RU369086"/>
    </source>
</evidence>
<dbReference type="SUPFAM" id="SSF88798">
    <property type="entry name" value="N-terminal, heterodimerisation domain of RBP7 (RpoE)"/>
    <property type="match status" value="1"/>
</dbReference>
<evidence type="ECO:0000313" key="7">
    <source>
        <dbReference type="RefSeq" id="XP_010466585.1"/>
    </source>
</evidence>
<dbReference type="GO" id="GO:0000428">
    <property type="term" value="C:DNA-directed RNA polymerase complex"/>
    <property type="evidence" value="ECO:0007669"/>
    <property type="project" value="UniProtKB-KW"/>
</dbReference>
<dbReference type="InterPro" id="IPR003029">
    <property type="entry name" value="S1_domain"/>
</dbReference>
<evidence type="ECO:0000256" key="2">
    <source>
        <dbReference type="ARBA" id="ARBA00022478"/>
    </source>
</evidence>
<reference evidence="6" key="1">
    <citation type="journal article" date="1997" name="Nucleic Acids Res.">
        <title>tRNAscan-SE: a program for improved detection of transfer RNA genes in genomic sequence.</title>
        <authorList>
            <person name="Lowe T.M."/>
            <person name="Eddy S.R."/>
        </authorList>
    </citation>
    <scope>NUCLEOTIDE SEQUENCE [LARGE SCALE GENOMIC DNA]</scope>
    <source>
        <strain evidence="6">r\DH55</strain>
    </source>
</reference>
<keyword evidence="4" id="KW-0539">Nucleus</keyword>
<evidence type="ECO:0000256" key="1">
    <source>
        <dbReference type="ARBA" id="ARBA00004123"/>
    </source>
</evidence>
<dbReference type="PANTHER" id="PTHR12709">
    <property type="entry name" value="DNA-DIRECTED RNA POLYMERASE II, III"/>
    <property type="match status" value="1"/>
</dbReference>